<dbReference type="RefSeq" id="WP_067993296.1">
    <property type="nucleotide sequence ID" value="NZ_CP015596.1"/>
</dbReference>
<evidence type="ECO:0000313" key="3">
    <source>
        <dbReference type="EMBL" id="ANE79289.1"/>
    </source>
</evidence>
<dbReference type="Pfam" id="PF13625">
    <property type="entry name" value="Helicase_C_3"/>
    <property type="match status" value="1"/>
</dbReference>
<name>A0A172UJA2_9MYCO</name>
<evidence type="ECO:0000259" key="2">
    <source>
        <dbReference type="Pfam" id="PF13625"/>
    </source>
</evidence>
<keyword evidence="3" id="KW-0238">DNA-binding</keyword>
<protein>
    <submittedName>
        <fullName evidence="3">DNA-binding protein</fullName>
    </submittedName>
</protein>
<dbReference type="PROSITE" id="PS52050">
    <property type="entry name" value="WYL"/>
    <property type="match status" value="1"/>
</dbReference>
<dbReference type="STRING" id="1682113.A7U43_08085"/>
<feature type="domain" description="Helicase XPB/Ssl2 N-terminal" evidence="2">
    <location>
        <begin position="481"/>
        <end position="602"/>
    </location>
</feature>
<proteinExistence type="predicted"/>
<evidence type="ECO:0000313" key="4">
    <source>
        <dbReference type="Proteomes" id="UP000077143"/>
    </source>
</evidence>
<dbReference type="EMBL" id="CP015596">
    <property type="protein sequence ID" value="ANE79289.1"/>
    <property type="molecule type" value="Genomic_DNA"/>
</dbReference>
<dbReference type="KEGG" id="madi:A7U43_08085"/>
<sequence>MTKVAGAGVPLGVWLADLPDESLVRLLESRPDLTQPPPGTIAALAARAQARQSVKAATDALDFLHLAVLDTLLVLHADTAPVPRDMLVEYIGDRADSAQLKESLDALTERALVWGEDVLRVVAETAAGLPWYPGQALPDVPDLPAEQIPALLEGLDEPSRELLTRLVEGSPVGRTRDALPGTPADRPVQRLLAAGLLHHVGSDSGDTVILPRVVAQVMRGDLPGPTGLRAPDPTRHTTTQADADSVAAGAAIDLLREFDLLIQTLSSTPVPELRSGGLGVREVKKLTKLTGIDEQRLGLILEVAAAAGLIAPGTPDPEPADGNAPYWAPTVAADRFIEISTAARWQLVAWTWLNLPARPSLVGSRGPDGKPFGVLSDALYSTAAPLDRRLLLTVLNDLPAGAGVDPESAAQAMVWQRPRWAARLQLDPVTNLLREAHAVGLVGRGAIAGPARLLLAQRGEDDAEPVINAMAKVLPAPLDHFLLQADLTVVVPGPLLRELAEQLDAVATVESAGAAMVYRISEPSIRRALDAGHTAGGLHAFFEKHSKTPVPQGLTYLIDDVARRHGQLRVGMAASFVRCEDPALLAQAVSTPAAEPLELRILAPTVAVSQASIGDVLAALRAGGFVPAAEDSTGAVVDIRARGARVPAPARRRVFRPLTAPPPQTLGAIVAVMRSVAAAPRSGERLDPAVLIALLQQAALEQTSVVMGYVDPAGVATQRVVAPINIRGGQLTAFDPASGRVREFAIHRVTSVVSADPG</sequence>
<keyword evidence="4" id="KW-1185">Reference proteome</keyword>
<accession>A0A172UJA2</accession>
<dbReference type="AlphaFoldDB" id="A0A172UJA2"/>
<organism evidence="3 4">
    <name type="scientific">Mycobacterium adipatum</name>
    <dbReference type="NCBI Taxonomy" id="1682113"/>
    <lineage>
        <taxon>Bacteria</taxon>
        <taxon>Bacillati</taxon>
        <taxon>Actinomycetota</taxon>
        <taxon>Actinomycetes</taxon>
        <taxon>Mycobacteriales</taxon>
        <taxon>Mycobacteriaceae</taxon>
        <taxon>Mycobacterium</taxon>
    </lineage>
</organism>
<dbReference type="GO" id="GO:0003677">
    <property type="term" value="F:DNA binding"/>
    <property type="evidence" value="ECO:0007669"/>
    <property type="project" value="UniProtKB-KW"/>
</dbReference>
<dbReference type="InterPro" id="IPR032830">
    <property type="entry name" value="XPB/Ssl2_N"/>
</dbReference>
<dbReference type="OrthoDB" id="3415124at2"/>
<gene>
    <name evidence="3" type="ORF">A7U43_08085</name>
</gene>
<evidence type="ECO:0000256" key="1">
    <source>
        <dbReference type="SAM" id="MobiDB-lite"/>
    </source>
</evidence>
<dbReference type="Proteomes" id="UP000077143">
    <property type="component" value="Chromosome"/>
</dbReference>
<reference evidence="3 4" key="1">
    <citation type="submission" date="2016-05" db="EMBL/GenBank/DDBJ databases">
        <title>Complete genome sequence of a phthalic acid esters degrading Mycobacterium sp. YC-RL4.</title>
        <authorList>
            <person name="Ren L."/>
            <person name="Fan S."/>
            <person name="Ruth N."/>
            <person name="Jia Y."/>
            <person name="Wang J."/>
            <person name="Qiao C."/>
        </authorList>
    </citation>
    <scope>NUCLEOTIDE SEQUENCE [LARGE SCALE GENOMIC DNA]</scope>
    <source>
        <strain evidence="3 4">YC-RL4</strain>
    </source>
</reference>
<feature type="region of interest" description="Disordered" evidence="1">
    <location>
        <begin position="221"/>
        <end position="241"/>
    </location>
</feature>